<protein>
    <submittedName>
        <fullName evidence="1">Uncharacterized protein</fullName>
    </submittedName>
</protein>
<accession>A0ABU3X8Y1</accession>
<evidence type="ECO:0000313" key="3">
    <source>
        <dbReference type="Proteomes" id="UP001287282"/>
    </source>
</evidence>
<dbReference type="EMBL" id="JAWJBA010000001">
    <property type="protein sequence ID" value="MDV2683763.1"/>
    <property type="molecule type" value="Genomic_DNA"/>
</dbReference>
<keyword evidence="3" id="KW-1185">Reference proteome</keyword>
<dbReference type="EMBL" id="JAWJBA010000001">
    <property type="protein sequence ID" value="MDV2683829.1"/>
    <property type="molecule type" value="Genomic_DNA"/>
</dbReference>
<gene>
    <name evidence="1" type="ORF">RYX56_05160</name>
    <name evidence="2" type="ORF">RYX56_05500</name>
</gene>
<sequence>MDYSKATNQQLYEIALDQGARMTERYTAAKELQERKLANAICRY</sequence>
<comment type="caution">
    <text evidence="1">The sequence shown here is derived from an EMBL/GenBank/DDBJ whole genome shotgun (WGS) entry which is preliminary data.</text>
</comment>
<evidence type="ECO:0000313" key="1">
    <source>
        <dbReference type="EMBL" id="MDV2683763.1"/>
    </source>
</evidence>
<dbReference type="RefSeq" id="WP_317121058.1">
    <property type="nucleotide sequence ID" value="NZ_JAWJBA010000001.1"/>
</dbReference>
<dbReference type="Proteomes" id="UP001287282">
    <property type="component" value="Unassembled WGS sequence"/>
</dbReference>
<name>A0ABU3X8Y1_9BACI</name>
<reference evidence="1 3" key="1">
    <citation type="submission" date="2023-10" db="EMBL/GenBank/DDBJ databases">
        <title>Screening of Alkalihalobacillus lindianensis BZ-TG-R113 and Its Alleviation of Salt Stress on Rapeseed Growth.</title>
        <authorList>
            <person name="Zhao B."/>
            <person name="Guo T."/>
        </authorList>
    </citation>
    <scope>NUCLEOTIDE SEQUENCE [LARGE SCALE GENOMIC DNA]</scope>
    <source>
        <strain evidence="1 3">BZ-TG-R113</strain>
    </source>
</reference>
<organism evidence="1 3">
    <name type="scientific">Alkalihalophilus lindianensis</name>
    <dbReference type="NCBI Taxonomy" id="1630542"/>
    <lineage>
        <taxon>Bacteria</taxon>
        <taxon>Bacillati</taxon>
        <taxon>Bacillota</taxon>
        <taxon>Bacilli</taxon>
        <taxon>Bacillales</taxon>
        <taxon>Bacillaceae</taxon>
        <taxon>Alkalihalophilus</taxon>
    </lineage>
</organism>
<evidence type="ECO:0000313" key="2">
    <source>
        <dbReference type="EMBL" id="MDV2683829.1"/>
    </source>
</evidence>
<proteinExistence type="predicted"/>